<evidence type="ECO:0000313" key="3">
    <source>
        <dbReference type="Proteomes" id="UP001189429"/>
    </source>
</evidence>
<keyword evidence="3" id="KW-1185">Reference proteome</keyword>
<dbReference type="Proteomes" id="UP001189429">
    <property type="component" value="Unassembled WGS sequence"/>
</dbReference>
<protein>
    <submittedName>
        <fullName evidence="2">Uncharacterized protein</fullName>
    </submittedName>
</protein>
<feature type="compositionally biased region" description="Basic and acidic residues" evidence="1">
    <location>
        <begin position="61"/>
        <end position="76"/>
    </location>
</feature>
<feature type="compositionally biased region" description="Basic and acidic residues" evidence="1">
    <location>
        <begin position="41"/>
        <end position="54"/>
    </location>
</feature>
<dbReference type="EMBL" id="CAUYUJ010018478">
    <property type="protein sequence ID" value="CAK0883878.1"/>
    <property type="molecule type" value="Genomic_DNA"/>
</dbReference>
<evidence type="ECO:0000313" key="2">
    <source>
        <dbReference type="EMBL" id="CAK0883878.1"/>
    </source>
</evidence>
<feature type="compositionally biased region" description="Low complexity" evidence="1">
    <location>
        <begin position="83"/>
        <end position="103"/>
    </location>
</feature>
<gene>
    <name evidence="2" type="ORF">PCOR1329_LOCUS65974</name>
</gene>
<evidence type="ECO:0000256" key="1">
    <source>
        <dbReference type="SAM" id="MobiDB-lite"/>
    </source>
</evidence>
<comment type="caution">
    <text evidence="2">The sequence shown here is derived from an EMBL/GenBank/DDBJ whole genome shotgun (WGS) entry which is preliminary data.</text>
</comment>
<reference evidence="2" key="1">
    <citation type="submission" date="2023-10" db="EMBL/GenBank/DDBJ databases">
        <authorList>
            <person name="Chen Y."/>
            <person name="Shah S."/>
            <person name="Dougan E. K."/>
            <person name="Thang M."/>
            <person name="Chan C."/>
        </authorList>
    </citation>
    <scope>NUCLEOTIDE SEQUENCE [LARGE SCALE GENOMIC DNA]</scope>
</reference>
<accession>A0ABN9WG08</accession>
<sequence>MQATGGGLAGTRLSNVQSIAPSVRRPGERAGRSSGPVARSGELRPRLGRGEKKAGRAAAETGERGKDEVGKSRVTREAALARGGLASSQLSQGGHGGLPSSQQDLRAPGGPPGSLGQGHLWTSEERRQGGGTRRICYQPALSGHAAPSTLPD</sequence>
<organism evidence="2 3">
    <name type="scientific">Prorocentrum cordatum</name>
    <dbReference type="NCBI Taxonomy" id="2364126"/>
    <lineage>
        <taxon>Eukaryota</taxon>
        <taxon>Sar</taxon>
        <taxon>Alveolata</taxon>
        <taxon>Dinophyceae</taxon>
        <taxon>Prorocentrales</taxon>
        <taxon>Prorocentraceae</taxon>
        <taxon>Prorocentrum</taxon>
    </lineage>
</organism>
<feature type="region of interest" description="Disordered" evidence="1">
    <location>
        <begin position="1"/>
        <end position="152"/>
    </location>
</feature>
<proteinExistence type="predicted"/>
<name>A0ABN9WG08_9DINO</name>